<evidence type="ECO:0000313" key="2">
    <source>
        <dbReference type="Proteomes" id="UP000696485"/>
    </source>
</evidence>
<dbReference type="EMBL" id="JAAAUY010001177">
    <property type="protein sequence ID" value="KAF9323980.1"/>
    <property type="molecule type" value="Genomic_DNA"/>
</dbReference>
<feature type="non-terminal residue" evidence="1">
    <location>
        <position position="93"/>
    </location>
</feature>
<evidence type="ECO:0000313" key="1">
    <source>
        <dbReference type="EMBL" id="KAF9323980.1"/>
    </source>
</evidence>
<dbReference type="AlphaFoldDB" id="A0A9P5VHC8"/>
<name>A0A9P5VHC8_9FUNG</name>
<dbReference type="Proteomes" id="UP000696485">
    <property type="component" value="Unassembled WGS sequence"/>
</dbReference>
<accession>A0A9P5VHC8</accession>
<protein>
    <submittedName>
        <fullName evidence="1">Uncharacterized protein</fullName>
    </submittedName>
</protein>
<comment type="caution">
    <text evidence="1">The sequence shown here is derived from an EMBL/GenBank/DDBJ whole genome shotgun (WGS) entry which is preliminary data.</text>
</comment>
<gene>
    <name evidence="1" type="ORF">BG006_000961</name>
</gene>
<proteinExistence type="predicted"/>
<keyword evidence="2" id="KW-1185">Reference proteome</keyword>
<sequence>MVIEIDKDESILWDCRLCGETDCKKPECKTKYDYYDGVHGSNSVEIFLLEAPGVEDTKGGTVKHASKIIYEMAKVVAFSLIIVIFNSKDLPSK</sequence>
<reference evidence="1" key="1">
    <citation type="journal article" date="2020" name="Fungal Divers.">
        <title>Resolving the Mortierellaceae phylogeny through synthesis of multi-gene phylogenetics and phylogenomics.</title>
        <authorList>
            <person name="Vandepol N."/>
            <person name="Liber J."/>
            <person name="Desiro A."/>
            <person name="Na H."/>
            <person name="Kennedy M."/>
            <person name="Barry K."/>
            <person name="Grigoriev I.V."/>
            <person name="Miller A.N."/>
            <person name="O'Donnell K."/>
            <person name="Stajich J.E."/>
            <person name="Bonito G."/>
        </authorList>
    </citation>
    <scope>NUCLEOTIDE SEQUENCE</scope>
    <source>
        <strain evidence="1">NVP1</strain>
    </source>
</reference>
<organism evidence="1 2">
    <name type="scientific">Podila minutissima</name>
    <dbReference type="NCBI Taxonomy" id="64525"/>
    <lineage>
        <taxon>Eukaryota</taxon>
        <taxon>Fungi</taxon>
        <taxon>Fungi incertae sedis</taxon>
        <taxon>Mucoromycota</taxon>
        <taxon>Mortierellomycotina</taxon>
        <taxon>Mortierellomycetes</taxon>
        <taxon>Mortierellales</taxon>
        <taxon>Mortierellaceae</taxon>
        <taxon>Podila</taxon>
    </lineage>
</organism>